<name>A0A1D8ISS5_9GAMM</name>
<keyword evidence="3" id="KW-1185">Reference proteome</keyword>
<feature type="domain" description="SCP2" evidence="1">
    <location>
        <begin position="37"/>
        <end position="124"/>
    </location>
</feature>
<proteinExistence type="predicted"/>
<dbReference type="InterPro" id="IPR036527">
    <property type="entry name" value="SCP2_sterol-bd_dom_sf"/>
</dbReference>
<evidence type="ECO:0000313" key="3">
    <source>
        <dbReference type="Proteomes" id="UP000095401"/>
    </source>
</evidence>
<protein>
    <recommendedName>
        <fullName evidence="1">SCP2 domain-containing protein</fullName>
    </recommendedName>
</protein>
<organism evidence="2 3">
    <name type="scientific">Acidihalobacter yilgarnensis</name>
    <dbReference type="NCBI Taxonomy" id="2819280"/>
    <lineage>
        <taxon>Bacteria</taxon>
        <taxon>Pseudomonadati</taxon>
        <taxon>Pseudomonadota</taxon>
        <taxon>Gammaproteobacteria</taxon>
        <taxon>Chromatiales</taxon>
        <taxon>Ectothiorhodospiraceae</taxon>
        <taxon>Acidihalobacter</taxon>
    </lineage>
</organism>
<dbReference type="Pfam" id="PF02036">
    <property type="entry name" value="SCP2"/>
    <property type="match status" value="1"/>
</dbReference>
<reference evidence="3" key="1">
    <citation type="submission" date="2016-09" db="EMBL/GenBank/DDBJ databases">
        <title>Acidihalobacter prosperus F5.</title>
        <authorList>
            <person name="Khaleque H.N."/>
            <person name="Ramsay J.P."/>
            <person name="Kaksonen A.H."/>
            <person name="Boxall N.J."/>
            <person name="Watkin E.L.J."/>
        </authorList>
    </citation>
    <scope>NUCLEOTIDE SEQUENCE [LARGE SCALE GENOMIC DNA]</scope>
    <source>
        <strain evidence="3">F5</strain>
    </source>
</reference>
<evidence type="ECO:0000259" key="1">
    <source>
        <dbReference type="Pfam" id="PF02036"/>
    </source>
</evidence>
<dbReference type="AlphaFoldDB" id="A0A1D8ISS5"/>
<sequence length="171" mass="18935">MPPYPLALLLKTMPNALHGMMIAHVFNLMIGPQAITTRARELHGRRIGIAITDTGNRWCFLIANGRLYSTNDALERCEVSIRGTLAVFLRLATRTEDPDTLFFNRQLIIEGATETGLAVKNLLDSLDYDWEGRLSTLLGPAPTKRIADIVARSGAPRQVHLMLARILGQTS</sequence>
<evidence type="ECO:0000313" key="2">
    <source>
        <dbReference type="EMBL" id="AOU99560.1"/>
    </source>
</evidence>
<dbReference type="Proteomes" id="UP000095401">
    <property type="component" value="Chromosome"/>
</dbReference>
<dbReference type="EMBL" id="CP017415">
    <property type="protein sequence ID" value="AOU99560.1"/>
    <property type="molecule type" value="Genomic_DNA"/>
</dbReference>
<gene>
    <name evidence="2" type="ORF">BI364_05095</name>
</gene>
<dbReference type="Gene3D" id="3.30.1050.10">
    <property type="entry name" value="SCP2 sterol-binding domain"/>
    <property type="match status" value="1"/>
</dbReference>
<dbReference type="KEGG" id="aprs:BI364_05095"/>
<accession>A0A1D8ISS5</accession>
<dbReference type="SUPFAM" id="SSF55718">
    <property type="entry name" value="SCP-like"/>
    <property type="match status" value="1"/>
</dbReference>
<dbReference type="InterPro" id="IPR003033">
    <property type="entry name" value="SCP2_sterol-bd_dom"/>
</dbReference>